<dbReference type="InterPro" id="IPR021866">
    <property type="entry name" value="SpoIIAA-like"/>
</dbReference>
<evidence type="ECO:0000313" key="2">
    <source>
        <dbReference type="Proteomes" id="UP000249898"/>
    </source>
</evidence>
<sequence>MSVYKSGVSLNAKRYNDKRLLNMKTSGHPSDMNFENITPKQEAALYSIHSPYAALLVDIIEFEGWSMKSTWSEFLLSQRFGDEFNRIAIYGKSC</sequence>
<dbReference type="OrthoDB" id="555504at2"/>
<organism evidence="1 2">
    <name type="scientific">Marinomonas primoryensis</name>
    <dbReference type="NCBI Taxonomy" id="178399"/>
    <lineage>
        <taxon>Bacteria</taxon>
        <taxon>Pseudomonadati</taxon>
        <taxon>Pseudomonadota</taxon>
        <taxon>Gammaproteobacteria</taxon>
        <taxon>Oceanospirillales</taxon>
        <taxon>Oceanospirillaceae</taxon>
        <taxon>Marinomonas</taxon>
    </lineage>
</organism>
<accession>A0A2Z4PNW6</accession>
<dbReference type="Pfam" id="PF11964">
    <property type="entry name" value="SpoIIAA-like"/>
    <property type="match status" value="1"/>
</dbReference>
<dbReference type="RefSeq" id="WP_112135689.1">
    <property type="nucleotide sequence ID" value="NZ_CAXBEN010000003.1"/>
</dbReference>
<evidence type="ECO:0000313" key="1">
    <source>
        <dbReference type="EMBL" id="AWX99152.1"/>
    </source>
</evidence>
<dbReference type="Gene3D" id="3.40.50.10600">
    <property type="entry name" value="SpoIIaa-like domains"/>
    <property type="match status" value="1"/>
</dbReference>
<dbReference type="SUPFAM" id="SSF52091">
    <property type="entry name" value="SpoIIaa-like"/>
    <property type="match status" value="1"/>
</dbReference>
<dbReference type="AlphaFoldDB" id="A0A2Z4PNW6"/>
<dbReference type="InterPro" id="IPR036513">
    <property type="entry name" value="STAS_dom_sf"/>
</dbReference>
<dbReference type="Proteomes" id="UP000249898">
    <property type="component" value="Chromosome"/>
</dbReference>
<dbReference type="InterPro" id="IPR038396">
    <property type="entry name" value="SpoIIAA-like_sf"/>
</dbReference>
<gene>
    <name evidence="1" type="ORF">A8139_03405</name>
</gene>
<name>A0A2Z4PNW6_9GAMM</name>
<reference evidence="1 2" key="1">
    <citation type="submission" date="2016-06" db="EMBL/GenBank/DDBJ databases">
        <title>The sequenced genome of the ice-adhering bacterium Marinomonas primoryensis, from Antarctica.</title>
        <authorList>
            <person name="Graham L."/>
            <person name="Vance T.D.R."/>
            <person name="Davies P.L."/>
        </authorList>
    </citation>
    <scope>NUCLEOTIDE SEQUENCE [LARGE SCALE GENOMIC DNA]</scope>
    <source>
        <strain evidence="1 2">AceL</strain>
    </source>
</reference>
<dbReference type="EMBL" id="CP016181">
    <property type="protein sequence ID" value="AWX99152.1"/>
    <property type="molecule type" value="Genomic_DNA"/>
</dbReference>
<protein>
    <submittedName>
        <fullName evidence="1">Uncharacterized protein</fullName>
    </submittedName>
</protein>
<proteinExistence type="predicted"/>